<dbReference type="InterPro" id="IPR045339">
    <property type="entry name" value="DUF6534"/>
</dbReference>
<keyword evidence="1" id="KW-0472">Membrane</keyword>
<evidence type="ECO:0000313" key="4">
    <source>
        <dbReference type="Proteomes" id="UP000076532"/>
    </source>
</evidence>
<proteinExistence type="predicted"/>
<feature type="transmembrane region" description="Helical" evidence="1">
    <location>
        <begin position="100"/>
        <end position="120"/>
    </location>
</feature>
<evidence type="ECO:0000256" key="1">
    <source>
        <dbReference type="SAM" id="Phobius"/>
    </source>
</evidence>
<organism evidence="3 4">
    <name type="scientific">Athelia psychrophila</name>
    <dbReference type="NCBI Taxonomy" id="1759441"/>
    <lineage>
        <taxon>Eukaryota</taxon>
        <taxon>Fungi</taxon>
        <taxon>Dikarya</taxon>
        <taxon>Basidiomycota</taxon>
        <taxon>Agaricomycotina</taxon>
        <taxon>Agaricomycetes</taxon>
        <taxon>Agaricomycetidae</taxon>
        <taxon>Atheliales</taxon>
        <taxon>Atheliaceae</taxon>
        <taxon>Athelia</taxon>
    </lineage>
</organism>
<name>A0A165YAZ8_9AGAM</name>
<dbReference type="PANTHER" id="PTHR40465:SF1">
    <property type="entry name" value="DUF6534 DOMAIN-CONTAINING PROTEIN"/>
    <property type="match status" value="1"/>
</dbReference>
<dbReference type="PANTHER" id="PTHR40465">
    <property type="entry name" value="CHROMOSOME 1, WHOLE GENOME SHOTGUN SEQUENCE"/>
    <property type="match status" value="1"/>
</dbReference>
<dbReference type="AlphaFoldDB" id="A0A165YAZ8"/>
<protein>
    <recommendedName>
        <fullName evidence="2">DUF6534 domain-containing protein</fullName>
    </recommendedName>
</protein>
<feature type="transmembrane region" description="Helical" evidence="1">
    <location>
        <begin position="21"/>
        <end position="45"/>
    </location>
</feature>
<evidence type="ECO:0000313" key="3">
    <source>
        <dbReference type="EMBL" id="KZP09379.1"/>
    </source>
</evidence>
<dbReference type="Pfam" id="PF20152">
    <property type="entry name" value="DUF6534"/>
    <property type="match status" value="1"/>
</dbReference>
<sequence length="132" mass="15078">MVELFFAWRLHILGNQRWLTLFIVACALLTFLGGIGTGIAVYWIGDFALFETIRPIAMIWLISAVVADITITVNLTYHLRRHRASFKATERLLDHITQVTIQNGLFTMLVTLADLILYLATPKPYHLVESNY</sequence>
<keyword evidence="4" id="KW-1185">Reference proteome</keyword>
<evidence type="ECO:0000259" key="2">
    <source>
        <dbReference type="Pfam" id="PF20152"/>
    </source>
</evidence>
<dbReference type="STRING" id="436010.A0A165YAZ8"/>
<keyword evidence="1" id="KW-0812">Transmembrane</keyword>
<feature type="domain" description="DUF6534" evidence="2">
    <location>
        <begin position="64"/>
        <end position="123"/>
    </location>
</feature>
<accession>A0A165YAZ8</accession>
<dbReference type="EMBL" id="KV417701">
    <property type="protein sequence ID" value="KZP09379.1"/>
    <property type="molecule type" value="Genomic_DNA"/>
</dbReference>
<gene>
    <name evidence="3" type="ORF">FIBSPDRAFT_963994</name>
</gene>
<reference evidence="3 4" key="1">
    <citation type="journal article" date="2016" name="Mol. Biol. Evol.">
        <title>Comparative Genomics of Early-Diverging Mushroom-Forming Fungi Provides Insights into the Origins of Lignocellulose Decay Capabilities.</title>
        <authorList>
            <person name="Nagy L.G."/>
            <person name="Riley R."/>
            <person name="Tritt A."/>
            <person name="Adam C."/>
            <person name="Daum C."/>
            <person name="Floudas D."/>
            <person name="Sun H."/>
            <person name="Yadav J.S."/>
            <person name="Pangilinan J."/>
            <person name="Larsson K.H."/>
            <person name="Matsuura K."/>
            <person name="Barry K."/>
            <person name="Labutti K."/>
            <person name="Kuo R."/>
            <person name="Ohm R.A."/>
            <person name="Bhattacharya S.S."/>
            <person name="Shirouzu T."/>
            <person name="Yoshinaga Y."/>
            <person name="Martin F.M."/>
            <person name="Grigoriev I.V."/>
            <person name="Hibbett D.S."/>
        </authorList>
    </citation>
    <scope>NUCLEOTIDE SEQUENCE [LARGE SCALE GENOMIC DNA]</scope>
    <source>
        <strain evidence="3 4">CBS 109695</strain>
    </source>
</reference>
<dbReference type="OrthoDB" id="3265526at2759"/>
<dbReference type="Proteomes" id="UP000076532">
    <property type="component" value="Unassembled WGS sequence"/>
</dbReference>
<keyword evidence="1" id="KW-1133">Transmembrane helix</keyword>
<feature type="transmembrane region" description="Helical" evidence="1">
    <location>
        <begin position="57"/>
        <end position="79"/>
    </location>
</feature>